<dbReference type="Pfam" id="PF19441">
    <property type="entry name" value="ASTN_1_2_N"/>
    <property type="match status" value="1"/>
</dbReference>
<reference evidence="3 4" key="1">
    <citation type="submission" date="2019-04" db="EMBL/GenBank/DDBJ databases">
        <title>Chromosome genome assembly for Takifugu flavidus.</title>
        <authorList>
            <person name="Xiao S."/>
        </authorList>
    </citation>
    <scope>NUCLEOTIDE SEQUENCE [LARGE SCALE GENOMIC DNA]</scope>
    <source>
        <strain evidence="3">HTHZ2018</strain>
        <tissue evidence="3">Muscle</tissue>
    </source>
</reference>
<evidence type="ECO:0000313" key="3">
    <source>
        <dbReference type="EMBL" id="TWW73337.1"/>
    </source>
</evidence>
<protein>
    <submittedName>
        <fullName evidence="3">Astrotactin-1</fullName>
    </submittedName>
</protein>
<keyword evidence="4" id="KW-1185">Reference proteome</keyword>
<sequence length="189" mass="21490">MAIKQLQDMSPWSESRENKKVNCAKGGGREAEFPREQSKARTTVAQRLPADYQERAAIFCTYCRDKITTASHTTNMDEIPPSWEHWMTEGEHSFTKTMRQRRESYATICGWIVDAWAMIPSSCIVRAFTKVGINAEPEPVVSDNTKLALMNKCKDIIATSPIDSNHQQNTLLPHNTSTSQRKRLSNNTR</sequence>
<dbReference type="Proteomes" id="UP000324091">
    <property type="component" value="Chromosome 15"/>
</dbReference>
<dbReference type="AlphaFoldDB" id="A0A5C6P5C5"/>
<dbReference type="InterPro" id="IPR045575">
    <property type="entry name" value="ASTN_1_2_N"/>
</dbReference>
<comment type="caution">
    <text evidence="3">The sequence shown here is derived from an EMBL/GenBank/DDBJ whole genome shotgun (WGS) entry which is preliminary data.</text>
</comment>
<organism evidence="3 4">
    <name type="scientific">Takifugu flavidus</name>
    <name type="common">sansaifugu</name>
    <dbReference type="NCBI Taxonomy" id="433684"/>
    <lineage>
        <taxon>Eukaryota</taxon>
        <taxon>Metazoa</taxon>
        <taxon>Chordata</taxon>
        <taxon>Craniata</taxon>
        <taxon>Vertebrata</taxon>
        <taxon>Euteleostomi</taxon>
        <taxon>Actinopterygii</taxon>
        <taxon>Neopterygii</taxon>
        <taxon>Teleostei</taxon>
        <taxon>Neoteleostei</taxon>
        <taxon>Acanthomorphata</taxon>
        <taxon>Eupercaria</taxon>
        <taxon>Tetraodontiformes</taxon>
        <taxon>Tetradontoidea</taxon>
        <taxon>Tetraodontidae</taxon>
        <taxon>Takifugu</taxon>
    </lineage>
</organism>
<feature type="region of interest" description="Disordered" evidence="1">
    <location>
        <begin position="164"/>
        <end position="189"/>
    </location>
</feature>
<feature type="compositionally biased region" description="Polar residues" evidence="1">
    <location>
        <begin position="164"/>
        <end position="179"/>
    </location>
</feature>
<proteinExistence type="predicted"/>
<evidence type="ECO:0000256" key="1">
    <source>
        <dbReference type="SAM" id="MobiDB-lite"/>
    </source>
</evidence>
<evidence type="ECO:0000259" key="2">
    <source>
        <dbReference type="Pfam" id="PF19441"/>
    </source>
</evidence>
<evidence type="ECO:0000313" key="4">
    <source>
        <dbReference type="Proteomes" id="UP000324091"/>
    </source>
</evidence>
<feature type="non-terminal residue" evidence="3">
    <location>
        <position position="189"/>
    </location>
</feature>
<accession>A0A5C6P5C5</accession>
<feature type="domain" description="Astrotactin-1/2 N-terminal" evidence="2">
    <location>
        <begin position="142"/>
        <end position="189"/>
    </location>
</feature>
<gene>
    <name evidence="3" type="ORF">D4764_15G0007310</name>
</gene>
<feature type="compositionally biased region" description="Basic residues" evidence="1">
    <location>
        <begin position="180"/>
        <end position="189"/>
    </location>
</feature>
<dbReference type="EMBL" id="RHFK02000007">
    <property type="protein sequence ID" value="TWW73337.1"/>
    <property type="molecule type" value="Genomic_DNA"/>
</dbReference>
<name>A0A5C6P5C5_9TELE</name>
<feature type="region of interest" description="Disordered" evidence="1">
    <location>
        <begin position="1"/>
        <end position="34"/>
    </location>
</feature>